<evidence type="ECO:0000256" key="1">
    <source>
        <dbReference type="SAM" id="SignalP"/>
    </source>
</evidence>
<evidence type="ECO:0000313" key="2">
    <source>
        <dbReference type="EMBL" id="AKK04822.1"/>
    </source>
</evidence>
<feature type="chain" id="PRO_5005184356" description="Fibrinogen C-terminal domain-containing protein" evidence="1">
    <location>
        <begin position="26"/>
        <end position="1108"/>
    </location>
</feature>
<protein>
    <recommendedName>
        <fullName evidence="4">Fibrinogen C-terminal domain-containing protein</fullName>
    </recommendedName>
</protein>
<dbReference type="SUPFAM" id="SSF56496">
    <property type="entry name" value="Fibrinogen C-terminal domain-like"/>
    <property type="match status" value="1"/>
</dbReference>
<dbReference type="PATRIC" id="fig|571915.4.peg.507"/>
<evidence type="ECO:0008006" key="4">
    <source>
        <dbReference type="Google" id="ProtNLM"/>
    </source>
</evidence>
<dbReference type="RefSeq" id="WP_052844481.1">
    <property type="nucleotide sequence ID" value="NZ_CP011542.1"/>
</dbReference>
<dbReference type="EMBL" id="CP011542">
    <property type="protein sequence ID" value="AKK04822.1"/>
    <property type="molecule type" value="Genomic_DNA"/>
</dbReference>
<evidence type="ECO:0000313" key="3">
    <source>
        <dbReference type="Proteomes" id="UP000035199"/>
    </source>
</evidence>
<organism evidence="2 3">
    <name type="scientific">Corynebacterium mustelae</name>
    <dbReference type="NCBI Taxonomy" id="571915"/>
    <lineage>
        <taxon>Bacteria</taxon>
        <taxon>Bacillati</taxon>
        <taxon>Actinomycetota</taxon>
        <taxon>Actinomycetes</taxon>
        <taxon>Mycobacteriales</taxon>
        <taxon>Corynebacteriaceae</taxon>
        <taxon>Corynebacterium</taxon>
    </lineage>
</organism>
<reference evidence="2 3" key="1">
    <citation type="journal article" date="2015" name="Genome Announc.">
        <title>Complete Genome Sequence of the Type Strain Corynebacterium mustelae DSM 45274, Isolated from Various Tissues of a Male Ferret with Lethal Sepsis.</title>
        <authorList>
            <person name="Ruckert C."/>
            <person name="Eimer J."/>
            <person name="Winkler A."/>
            <person name="Tauch A."/>
        </authorList>
    </citation>
    <scope>NUCLEOTIDE SEQUENCE [LARGE SCALE GENOMIC DNA]</scope>
    <source>
        <strain evidence="2 3">DSM 45274</strain>
    </source>
</reference>
<reference evidence="3" key="2">
    <citation type="submission" date="2015-05" db="EMBL/GenBank/DDBJ databases">
        <title>Complete genome sequence of Corynebacterium mustelae DSM 45274, isolated from various tissues of a male ferret with lethal sepsis.</title>
        <authorList>
            <person name="Ruckert C."/>
            <person name="Albersmeier A."/>
            <person name="Winkler A."/>
            <person name="Tauch A."/>
        </authorList>
    </citation>
    <scope>NUCLEOTIDE SEQUENCE [LARGE SCALE GENOMIC DNA]</scope>
    <source>
        <strain evidence="3">DSM 45274</strain>
    </source>
</reference>
<dbReference type="SUPFAM" id="SSF50998">
    <property type="entry name" value="Quinoprotein alcohol dehydrogenase-like"/>
    <property type="match status" value="1"/>
</dbReference>
<keyword evidence="1" id="KW-0732">Signal</keyword>
<dbReference type="STRING" id="571915.CMUST_02390"/>
<dbReference type="AlphaFoldDB" id="A0A0G3H152"/>
<dbReference type="InterPro" id="IPR011047">
    <property type="entry name" value="Quinoprotein_ADH-like_sf"/>
</dbReference>
<proteinExistence type="predicted"/>
<gene>
    <name evidence="2" type="ORF">CMUST_02390</name>
</gene>
<dbReference type="Gene3D" id="3.90.215.10">
    <property type="entry name" value="Gamma Fibrinogen, chain A, domain 1"/>
    <property type="match status" value="1"/>
</dbReference>
<keyword evidence="3" id="KW-1185">Reference proteome</keyword>
<accession>A0A0G3H152</accession>
<dbReference type="Gene3D" id="2.60.40.10">
    <property type="entry name" value="Immunoglobulins"/>
    <property type="match status" value="1"/>
</dbReference>
<dbReference type="InterPro" id="IPR013783">
    <property type="entry name" value="Ig-like_fold"/>
</dbReference>
<dbReference type="OrthoDB" id="9802683at2"/>
<dbReference type="NCBIfam" id="NF040941">
    <property type="entry name" value="GGGWT_bact"/>
    <property type="match status" value="1"/>
</dbReference>
<feature type="signal peptide" evidence="1">
    <location>
        <begin position="1"/>
        <end position="25"/>
    </location>
</feature>
<dbReference type="KEGG" id="cmv:CMUST_02390"/>
<sequence>MLRNRGLWALLISVLCLFPGNMAVAQEPVSVRDGRTEATAAGSCWEIKQRFPHSRTGVYWLLTPQMNAPQQFFCDQEMSGGGWVLIGRGRENWDRYPDGKGNPADLLHRNRTPEDFPAVQLPEATINGLLGGTPVNSLRTGMRVVRTTNNRGTDWQTVDMRPNKMQEWTWALASDDVAAYRFNEGFWNTSGAMSSVFGFDSAWHAMDLSMTSARKFRIGFGYGRSAAGGSDSPTSYLWSANGIAPLPYAELYIRPEISSDGFEQIPDSGTPAIADRALAANFASRTTWGVTGNLNGRKAEGNSPVQAFAEIGETVYVGGNFTHAEQRSTGTKVPRTAVAAFDKTTGDLRESFSLTLDNQVKSLAALPDGRLLIGGDFKTANGQRHVGTVVVDPNTGAIDPNWTLQVSSRLASGIVSVTSLSVSGDHVYIGGNFTHLSSNQVNNVYARAAGRVRLDGNPDRSWNPEFNGTVVDIDTSPTGDRFYAAGYFTKSSGTSASNAAIISTEAGAAVVPGFEFVGSTPSRKNYQQAIDDSGELLFVGGSEHNLYGYDRHSLNRVSGSITKNIGGDLQAIATNGDIVYAGCHCSDSVYENSYTWPSLNRDWTKVDNIQWVGAWDAKTGAQLGQFSPYMLRSNNAGAWSLFLASDGALWVGGDFVGSRTSMNAAQWNGGWVRYPARDAIAPQTPSSLWAGATTDTSVDLRWEPVTDAVSYDILRDDRVIATSTNPAVTVPRSGSDRFFVRAVDAAGNRSASTPVFTPGEAGTSPILIDQGATWSYLYDQAEPAANWNRPEFDRAQWATGPAPLGYGGNNLSTTITPPRGSNRPISTKFAHDFTVTDPKSFTEASLEYVADDGAVVYVNGIEVSRTRMPEGRITADTRATQAVSATVAAAERSRVAIPSSLLLPGKNTIAVETHLNYRSSSSLTFDATLRITNNDPAPEKPPAPRNNIVIPEGTEWHYWYDLEEPETDGDLADWQTGLAPIGWGDPHAATPLDVPVAQRARTAYFARDLELSELDGKTLKLSVRADDGVVVKINGVEVGRKRMGDGVVTHNSYADKSVNLNTALSDLLEITVPKEVLRNGQNRIVVETHLNYRSTPTMSFEMSATLVS</sequence>
<dbReference type="InterPro" id="IPR014716">
    <property type="entry name" value="Fibrinogen_a/b/g_C_1"/>
</dbReference>
<dbReference type="Proteomes" id="UP000035199">
    <property type="component" value="Chromosome"/>
</dbReference>
<dbReference type="InterPro" id="IPR036056">
    <property type="entry name" value="Fibrinogen-like_C"/>
</dbReference>
<dbReference type="Gene3D" id="2.60.120.260">
    <property type="entry name" value="Galactose-binding domain-like"/>
    <property type="match status" value="2"/>
</dbReference>
<dbReference type="GO" id="GO:0005975">
    <property type="term" value="P:carbohydrate metabolic process"/>
    <property type="evidence" value="ECO:0007669"/>
    <property type="project" value="UniProtKB-ARBA"/>
</dbReference>
<name>A0A0G3H152_9CORY</name>